<proteinExistence type="predicted"/>
<dbReference type="KEGG" id="tvr:TVD_09080"/>
<dbReference type="PATRIC" id="fig|106634.4.peg.1857"/>
<organism evidence="1 2">
    <name type="scientific">Thioalkalivibrio versutus</name>
    <dbReference type="NCBI Taxonomy" id="106634"/>
    <lineage>
        <taxon>Bacteria</taxon>
        <taxon>Pseudomonadati</taxon>
        <taxon>Pseudomonadota</taxon>
        <taxon>Gammaproteobacteria</taxon>
        <taxon>Chromatiales</taxon>
        <taxon>Ectothiorhodospiraceae</taxon>
        <taxon>Thioalkalivibrio</taxon>
    </lineage>
</organism>
<gene>
    <name evidence="1" type="ORF">TVD_09080</name>
</gene>
<sequence>MAAPGPVGVHFQVAHALLQGSNEEEWACRYTDVLLGMLEGGALEVEQPVVSMIAADAEAQACRCDRAWNRRLRVEGRDPREAERSWYGADTRQMEVFSLDVPVREGAVEIFAHYRRGMDHVCVFRDGALRYAESRGAVTSGIERAQVFEHGEHRALRAALVWRRGVHGEALQLLDIEKGVPIFERLSAWPVEFSIKDNLLRYRVVLEGDSGDPEAVDGTY</sequence>
<reference evidence="1 2" key="1">
    <citation type="submission" date="2015-04" db="EMBL/GenBank/DDBJ databases">
        <title>Complete Sequence for the Genome of the Thioalkalivibrio versutus D301.</title>
        <authorList>
            <person name="Mu T."/>
            <person name="Zhou J."/>
            <person name="Xu X."/>
        </authorList>
    </citation>
    <scope>NUCLEOTIDE SEQUENCE [LARGE SCALE GENOMIC DNA]</scope>
    <source>
        <strain evidence="1 2">D301</strain>
    </source>
</reference>
<dbReference type="EMBL" id="CP011367">
    <property type="protein sequence ID" value="AKJ96473.1"/>
    <property type="molecule type" value="Genomic_DNA"/>
</dbReference>
<keyword evidence="2" id="KW-1185">Reference proteome</keyword>
<evidence type="ECO:0000313" key="2">
    <source>
        <dbReference type="Proteomes" id="UP000064201"/>
    </source>
</evidence>
<accession>A0A0G3G5E5</accession>
<name>A0A0G3G5E5_9GAMM</name>
<dbReference type="Proteomes" id="UP000064201">
    <property type="component" value="Chromosome"/>
</dbReference>
<protein>
    <submittedName>
        <fullName evidence="1">Uncharacterized protein</fullName>
    </submittedName>
</protein>
<dbReference type="OrthoDB" id="5786929at2"/>
<evidence type="ECO:0000313" key="1">
    <source>
        <dbReference type="EMBL" id="AKJ96473.1"/>
    </source>
</evidence>
<dbReference type="AlphaFoldDB" id="A0A0G3G5E5"/>